<keyword evidence="8" id="KW-1185">Reference proteome</keyword>
<gene>
    <name evidence="7" type="ORF">GCM10010993_02610</name>
</gene>
<dbReference type="PRINTS" id="PR00344">
    <property type="entry name" value="BCTRLSENSOR"/>
</dbReference>
<evidence type="ECO:0000313" key="7">
    <source>
        <dbReference type="EMBL" id="GGC27009.1"/>
    </source>
</evidence>
<dbReference type="PANTHER" id="PTHR43304:SF1">
    <property type="entry name" value="PAC DOMAIN-CONTAINING PROTEIN"/>
    <property type="match status" value="1"/>
</dbReference>
<dbReference type="SMART" id="SM00387">
    <property type="entry name" value="HATPase_c"/>
    <property type="match status" value="1"/>
</dbReference>
<sequence>MLDITQDQNKRLRNFAHIVSHNLRSHSSGISGLLDIFQFENPELKDNELLQLVHQGADNLMQTVEDLTEVVNVNLSKKEKAKVNLKRIVQKNIDSLAAQISLSKVTVNNQVDSKVEVEGITAYLDSITLNFITNAIKYRSMERPAKLDILTDVTDDKVILSFKDNGQGIDLEKYGDQLFGMYKTFHQHDDSRGVGLFITKNQIESMGGTIEVESAVGVGTTFKIILPYEKN</sequence>
<comment type="caution">
    <text evidence="7">The sequence shown here is derived from an EMBL/GenBank/DDBJ whole genome shotgun (WGS) entry which is preliminary data.</text>
</comment>
<evidence type="ECO:0000256" key="1">
    <source>
        <dbReference type="ARBA" id="ARBA00000085"/>
    </source>
</evidence>
<name>A0ABQ1LMZ9_9BACT</name>
<keyword evidence="5" id="KW-0418">Kinase</keyword>
<reference evidence="8" key="1">
    <citation type="journal article" date="2019" name="Int. J. Syst. Evol. Microbiol.">
        <title>The Global Catalogue of Microorganisms (GCM) 10K type strain sequencing project: providing services to taxonomists for standard genome sequencing and annotation.</title>
        <authorList>
            <consortium name="The Broad Institute Genomics Platform"/>
            <consortium name="The Broad Institute Genome Sequencing Center for Infectious Disease"/>
            <person name="Wu L."/>
            <person name="Ma J."/>
        </authorList>
    </citation>
    <scope>NUCLEOTIDE SEQUENCE [LARGE SCALE GENOMIC DNA]</scope>
    <source>
        <strain evidence="8">CGMCC 1.12479</strain>
    </source>
</reference>
<dbReference type="Proteomes" id="UP000635885">
    <property type="component" value="Unassembled WGS sequence"/>
</dbReference>
<keyword evidence="3" id="KW-0597">Phosphoprotein</keyword>
<dbReference type="InterPro" id="IPR052162">
    <property type="entry name" value="Sensor_kinase/Photoreceptor"/>
</dbReference>
<organism evidence="7 8">
    <name type="scientific">Belliella aquatica</name>
    <dbReference type="NCBI Taxonomy" id="1323734"/>
    <lineage>
        <taxon>Bacteria</taxon>
        <taxon>Pseudomonadati</taxon>
        <taxon>Bacteroidota</taxon>
        <taxon>Cytophagia</taxon>
        <taxon>Cytophagales</taxon>
        <taxon>Cyclobacteriaceae</taxon>
        <taxon>Belliella</taxon>
    </lineage>
</organism>
<dbReference type="EMBL" id="BMFD01000001">
    <property type="protein sequence ID" value="GGC27009.1"/>
    <property type="molecule type" value="Genomic_DNA"/>
</dbReference>
<dbReference type="InterPro" id="IPR036890">
    <property type="entry name" value="HATPase_C_sf"/>
</dbReference>
<protein>
    <recommendedName>
        <fullName evidence="2">histidine kinase</fullName>
        <ecNumber evidence="2">2.7.13.3</ecNumber>
    </recommendedName>
</protein>
<dbReference type="RefSeq" id="WP_188438837.1">
    <property type="nucleotide sequence ID" value="NZ_BMFD01000001.1"/>
</dbReference>
<evidence type="ECO:0000259" key="6">
    <source>
        <dbReference type="PROSITE" id="PS50109"/>
    </source>
</evidence>
<dbReference type="InterPro" id="IPR005467">
    <property type="entry name" value="His_kinase_dom"/>
</dbReference>
<dbReference type="InterPro" id="IPR004358">
    <property type="entry name" value="Sig_transdc_His_kin-like_C"/>
</dbReference>
<dbReference type="SUPFAM" id="SSF55874">
    <property type="entry name" value="ATPase domain of HSP90 chaperone/DNA topoisomerase II/histidine kinase"/>
    <property type="match status" value="1"/>
</dbReference>
<comment type="catalytic activity">
    <reaction evidence="1">
        <text>ATP + protein L-histidine = ADP + protein N-phospho-L-histidine.</text>
        <dbReference type="EC" id="2.7.13.3"/>
    </reaction>
</comment>
<dbReference type="PANTHER" id="PTHR43304">
    <property type="entry name" value="PHYTOCHROME-LIKE PROTEIN CPH1"/>
    <property type="match status" value="1"/>
</dbReference>
<dbReference type="InterPro" id="IPR003594">
    <property type="entry name" value="HATPase_dom"/>
</dbReference>
<dbReference type="EC" id="2.7.13.3" evidence="2"/>
<evidence type="ECO:0000256" key="5">
    <source>
        <dbReference type="ARBA" id="ARBA00022777"/>
    </source>
</evidence>
<evidence type="ECO:0000313" key="8">
    <source>
        <dbReference type="Proteomes" id="UP000635885"/>
    </source>
</evidence>
<evidence type="ECO:0000256" key="3">
    <source>
        <dbReference type="ARBA" id="ARBA00022553"/>
    </source>
</evidence>
<evidence type="ECO:0000256" key="2">
    <source>
        <dbReference type="ARBA" id="ARBA00012438"/>
    </source>
</evidence>
<dbReference type="PROSITE" id="PS50109">
    <property type="entry name" value="HIS_KIN"/>
    <property type="match status" value="1"/>
</dbReference>
<dbReference type="Gene3D" id="3.30.565.10">
    <property type="entry name" value="Histidine kinase-like ATPase, C-terminal domain"/>
    <property type="match status" value="1"/>
</dbReference>
<keyword evidence="4" id="KW-0808">Transferase</keyword>
<dbReference type="Pfam" id="PF02518">
    <property type="entry name" value="HATPase_c"/>
    <property type="match status" value="1"/>
</dbReference>
<dbReference type="SUPFAM" id="SSF47384">
    <property type="entry name" value="Homodimeric domain of signal transducing histidine kinase"/>
    <property type="match status" value="1"/>
</dbReference>
<accession>A0ABQ1LMZ9</accession>
<dbReference type="Gene3D" id="1.10.287.130">
    <property type="match status" value="1"/>
</dbReference>
<proteinExistence type="predicted"/>
<evidence type="ECO:0000256" key="4">
    <source>
        <dbReference type="ARBA" id="ARBA00022679"/>
    </source>
</evidence>
<dbReference type="InterPro" id="IPR036097">
    <property type="entry name" value="HisK_dim/P_sf"/>
</dbReference>
<feature type="domain" description="Histidine kinase" evidence="6">
    <location>
        <begin position="18"/>
        <end position="230"/>
    </location>
</feature>